<dbReference type="Proteomes" id="UP001627284">
    <property type="component" value="Unassembled WGS sequence"/>
</dbReference>
<evidence type="ECO:0000256" key="1">
    <source>
        <dbReference type="SAM" id="MobiDB-lite"/>
    </source>
</evidence>
<proteinExistence type="predicted"/>
<accession>A0ABD2U564</accession>
<comment type="caution">
    <text evidence="2">The sequence shown here is derived from an EMBL/GenBank/DDBJ whole genome shotgun (WGS) entry which is preliminary data.</text>
</comment>
<reference evidence="2 3" key="1">
    <citation type="submission" date="2024-05" db="EMBL/GenBank/DDBJ databases">
        <title>De novo assembly of an allotetraploid wild potato.</title>
        <authorList>
            <person name="Hosaka A.J."/>
        </authorList>
    </citation>
    <scope>NUCLEOTIDE SEQUENCE [LARGE SCALE GENOMIC DNA]</scope>
    <source>
        <tissue evidence="2">Young leaves</tissue>
    </source>
</reference>
<organism evidence="2 3">
    <name type="scientific">Solanum stoloniferum</name>
    <dbReference type="NCBI Taxonomy" id="62892"/>
    <lineage>
        <taxon>Eukaryota</taxon>
        <taxon>Viridiplantae</taxon>
        <taxon>Streptophyta</taxon>
        <taxon>Embryophyta</taxon>
        <taxon>Tracheophyta</taxon>
        <taxon>Spermatophyta</taxon>
        <taxon>Magnoliopsida</taxon>
        <taxon>eudicotyledons</taxon>
        <taxon>Gunneridae</taxon>
        <taxon>Pentapetalae</taxon>
        <taxon>asterids</taxon>
        <taxon>lamiids</taxon>
        <taxon>Solanales</taxon>
        <taxon>Solanaceae</taxon>
        <taxon>Solanoideae</taxon>
        <taxon>Solaneae</taxon>
        <taxon>Solanum</taxon>
    </lineage>
</organism>
<evidence type="ECO:0000313" key="3">
    <source>
        <dbReference type="Proteomes" id="UP001627284"/>
    </source>
</evidence>
<name>A0ABD2U564_9SOLN</name>
<evidence type="ECO:0000313" key="2">
    <source>
        <dbReference type="EMBL" id="KAL3363451.1"/>
    </source>
</evidence>
<sequence length="106" mass="11518">RQSNKTKKITNQKTKIGICLKWKGTGKVMFGMELLASATSDRRQLSGGTHPPYLTSPLLEFLKGGEEIRCSSRRSPNVIPPARGRSMKGLGGATPPPNFDGNSIYT</sequence>
<dbReference type="EMBL" id="JBJKTR010000007">
    <property type="protein sequence ID" value="KAL3363451.1"/>
    <property type="molecule type" value="Genomic_DNA"/>
</dbReference>
<keyword evidence="3" id="KW-1185">Reference proteome</keyword>
<protein>
    <submittedName>
        <fullName evidence="2">Uncharacterized protein</fullName>
    </submittedName>
</protein>
<feature type="region of interest" description="Disordered" evidence="1">
    <location>
        <begin position="71"/>
        <end position="106"/>
    </location>
</feature>
<gene>
    <name evidence="2" type="ORF">AABB24_012632</name>
</gene>
<dbReference type="AlphaFoldDB" id="A0ABD2U564"/>
<feature type="non-terminal residue" evidence="2">
    <location>
        <position position="1"/>
    </location>
</feature>